<protein>
    <recommendedName>
        <fullName evidence="8">Cytidylate kinase</fullName>
        <shortName evidence="8">CK</shortName>
        <ecNumber evidence="8">2.7.4.25</ecNumber>
    </recommendedName>
    <alternativeName>
        <fullName evidence="8">Cytidine monophosphate kinase</fullName>
        <shortName evidence="8">CMP kinase</shortName>
    </alternativeName>
</protein>
<comment type="subcellular location">
    <subcellularLocation>
        <location evidence="8">Cytoplasm</location>
    </subcellularLocation>
</comment>
<evidence type="ECO:0000313" key="10">
    <source>
        <dbReference type="EMBL" id="AVO27382.1"/>
    </source>
</evidence>
<proteinExistence type="inferred from homology"/>
<dbReference type="GO" id="GO:0006220">
    <property type="term" value="P:pyrimidine nucleotide metabolic process"/>
    <property type="evidence" value="ECO:0007669"/>
    <property type="project" value="UniProtKB-UniRule"/>
</dbReference>
<keyword evidence="2 8" id="KW-0808">Transferase</keyword>
<dbReference type="Pfam" id="PF02224">
    <property type="entry name" value="Cytidylate_kin"/>
    <property type="match status" value="1"/>
</dbReference>
<dbReference type="Gene3D" id="3.40.50.300">
    <property type="entry name" value="P-loop containing nucleotide triphosphate hydrolases"/>
    <property type="match status" value="1"/>
</dbReference>
<reference evidence="10 12" key="1">
    <citation type="journal article" date="2018" name="Genome Announc.">
        <title>Complete genomes of two Megasphaera elsdenii strains, NCIMB 702410 and ATCC 25940.</title>
        <authorList>
            <person name="Hatmaker E.A."/>
            <person name="O'Dell K."/>
            <person name="Riley L.A."/>
            <person name="Klingeman D.M."/>
            <person name="Guss A.M."/>
        </authorList>
    </citation>
    <scope>NUCLEOTIDE SEQUENCE [LARGE SCALE GENOMIC DNA]</scope>
    <source>
        <strain evidence="10 12">NCIMB702410</strain>
    </source>
</reference>
<comment type="catalytic activity">
    <reaction evidence="7 8">
        <text>CMP + ATP = CDP + ADP</text>
        <dbReference type="Rhea" id="RHEA:11600"/>
        <dbReference type="ChEBI" id="CHEBI:30616"/>
        <dbReference type="ChEBI" id="CHEBI:58069"/>
        <dbReference type="ChEBI" id="CHEBI:60377"/>
        <dbReference type="ChEBI" id="CHEBI:456216"/>
        <dbReference type="EC" id="2.7.4.25"/>
    </reaction>
</comment>
<evidence type="ECO:0000256" key="4">
    <source>
        <dbReference type="ARBA" id="ARBA00022777"/>
    </source>
</evidence>
<gene>
    <name evidence="8" type="primary">cmk</name>
    <name evidence="10" type="ORF">C6Y28_07110</name>
    <name evidence="11" type="ORF">HG933_08585</name>
</gene>
<dbReference type="Proteomes" id="UP000238358">
    <property type="component" value="Chromosome"/>
</dbReference>
<dbReference type="InterPro" id="IPR011994">
    <property type="entry name" value="Cytidylate_kinase_dom"/>
</dbReference>
<keyword evidence="4 8" id="KW-0418">Kinase</keyword>
<evidence type="ECO:0000256" key="7">
    <source>
        <dbReference type="ARBA" id="ARBA00048478"/>
    </source>
</evidence>
<dbReference type="PANTHER" id="PTHR21299">
    <property type="entry name" value="CYTIDYLATE KINASE/PANTOATE-BETA-ALANINE LIGASE"/>
    <property type="match status" value="1"/>
</dbReference>
<organism evidence="11 13">
    <name type="scientific">Megasphaera elsdenii</name>
    <dbReference type="NCBI Taxonomy" id="907"/>
    <lineage>
        <taxon>Bacteria</taxon>
        <taxon>Bacillati</taxon>
        <taxon>Bacillota</taxon>
        <taxon>Negativicutes</taxon>
        <taxon>Veillonellales</taxon>
        <taxon>Veillonellaceae</taxon>
        <taxon>Megasphaera</taxon>
    </lineage>
</organism>
<dbReference type="GO" id="GO:0005524">
    <property type="term" value="F:ATP binding"/>
    <property type="evidence" value="ECO:0007669"/>
    <property type="project" value="UniProtKB-UniRule"/>
</dbReference>
<evidence type="ECO:0000256" key="5">
    <source>
        <dbReference type="ARBA" id="ARBA00022840"/>
    </source>
</evidence>
<evidence type="ECO:0000256" key="3">
    <source>
        <dbReference type="ARBA" id="ARBA00022741"/>
    </source>
</evidence>
<keyword evidence="5 8" id="KW-0067">ATP-binding</keyword>
<evidence type="ECO:0000313" key="12">
    <source>
        <dbReference type="Proteomes" id="UP000238358"/>
    </source>
</evidence>
<dbReference type="EMBL" id="CP027569">
    <property type="protein sequence ID" value="AVO27382.1"/>
    <property type="molecule type" value="Genomic_DNA"/>
</dbReference>
<dbReference type="CDD" id="cd02019">
    <property type="entry name" value="NK"/>
    <property type="match status" value="1"/>
</dbReference>
<dbReference type="PANTHER" id="PTHR21299:SF2">
    <property type="entry name" value="CYTIDYLATE KINASE"/>
    <property type="match status" value="1"/>
</dbReference>
<evidence type="ECO:0000259" key="9">
    <source>
        <dbReference type="Pfam" id="PF02224"/>
    </source>
</evidence>
<comment type="catalytic activity">
    <reaction evidence="6 8">
        <text>dCMP + ATP = dCDP + ADP</text>
        <dbReference type="Rhea" id="RHEA:25094"/>
        <dbReference type="ChEBI" id="CHEBI:30616"/>
        <dbReference type="ChEBI" id="CHEBI:57566"/>
        <dbReference type="ChEBI" id="CHEBI:58593"/>
        <dbReference type="ChEBI" id="CHEBI:456216"/>
        <dbReference type="EC" id="2.7.4.25"/>
    </reaction>
</comment>
<keyword evidence="3 8" id="KW-0547">Nucleotide-binding</keyword>
<accession>A0A1M6RDS7</accession>
<dbReference type="InterPro" id="IPR003136">
    <property type="entry name" value="Cytidylate_kin"/>
</dbReference>
<dbReference type="OrthoDB" id="9807434at2"/>
<dbReference type="EC" id="2.7.4.25" evidence="8"/>
<reference evidence="11 13" key="2">
    <citation type="submission" date="2020-04" db="EMBL/GenBank/DDBJ databases">
        <authorList>
            <person name="Hitch T.C.A."/>
            <person name="Wylensek D."/>
            <person name="Clavel T."/>
        </authorList>
    </citation>
    <scope>NUCLEOTIDE SEQUENCE [LARGE SCALE GENOMIC DNA]</scope>
    <source>
        <strain evidence="11 13">WCA-386-APC-2A</strain>
    </source>
</reference>
<dbReference type="RefSeq" id="WP_022497086.1">
    <property type="nucleotide sequence ID" value="NZ_AP031433.1"/>
</dbReference>
<dbReference type="InterPro" id="IPR027417">
    <property type="entry name" value="P-loop_NTPase"/>
</dbReference>
<dbReference type="NCBIfam" id="TIGR00017">
    <property type="entry name" value="cmk"/>
    <property type="match status" value="1"/>
</dbReference>
<feature type="domain" description="Cytidylate kinase" evidence="9">
    <location>
        <begin position="6"/>
        <end position="219"/>
    </location>
</feature>
<evidence type="ECO:0000256" key="2">
    <source>
        <dbReference type="ARBA" id="ARBA00022679"/>
    </source>
</evidence>
<dbReference type="GO" id="GO:0036431">
    <property type="term" value="F:dCMP kinase activity"/>
    <property type="evidence" value="ECO:0007669"/>
    <property type="project" value="InterPro"/>
</dbReference>
<keyword evidence="8" id="KW-0963">Cytoplasm</keyword>
<dbReference type="Proteomes" id="UP000536773">
    <property type="component" value="Unassembled WGS sequence"/>
</dbReference>
<evidence type="ECO:0000256" key="6">
    <source>
        <dbReference type="ARBA" id="ARBA00047615"/>
    </source>
</evidence>
<dbReference type="GO" id="GO:0005829">
    <property type="term" value="C:cytosol"/>
    <property type="evidence" value="ECO:0007669"/>
    <property type="project" value="TreeGrafter"/>
</dbReference>
<dbReference type="SUPFAM" id="SSF52540">
    <property type="entry name" value="P-loop containing nucleoside triphosphate hydrolases"/>
    <property type="match status" value="1"/>
</dbReference>
<evidence type="ECO:0000313" key="13">
    <source>
        <dbReference type="Proteomes" id="UP000536773"/>
    </source>
</evidence>
<name>A0A1M6RDS7_MEGEL</name>
<dbReference type="CDD" id="cd02020">
    <property type="entry name" value="CMPK"/>
    <property type="match status" value="1"/>
</dbReference>
<dbReference type="HAMAP" id="MF_00238">
    <property type="entry name" value="Cytidyl_kinase_type1"/>
    <property type="match status" value="1"/>
</dbReference>
<feature type="binding site" evidence="8">
    <location>
        <begin position="10"/>
        <end position="18"/>
    </location>
    <ligand>
        <name>ATP</name>
        <dbReference type="ChEBI" id="CHEBI:30616"/>
    </ligand>
</feature>
<dbReference type="EMBL" id="JABBJH010000011">
    <property type="protein sequence ID" value="NMK39423.1"/>
    <property type="molecule type" value="Genomic_DNA"/>
</dbReference>
<evidence type="ECO:0000256" key="1">
    <source>
        <dbReference type="ARBA" id="ARBA00009427"/>
    </source>
</evidence>
<sequence>MRKLTVAIDGPAGAGKSSVAKVLANRVHYLYIDTGAMYRAFTWAVLEKGIDLSDEKAVRDLVDTIDIRLEPQADLCRVYVGSTEVTEAIRTQRVSSHVSAVAALAVVREKLVKLQQAMAQEGGVILDGRDIGTVVLPQADLKIFLTASVDSRARRRYLEVQAKGGSETYEDIAASIAARDDMDSHRAVSPLKKADDAIVVDNSDLDLEQTADVILGLMKERG</sequence>
<evidence type="ECO:0000256" key="8">
    <source>
        <dbReference type="HAMAP-Rule" id="MF_00238"/>
    </source>
</evidence>
<dbReference type="AlphaFoldDB" id="A0A1M6RDS7"/>
<evidence type="ECO:0000313" key="11">
    <source>
        <dbReference type="EMBL" id="NMK39423.1"/>
    </source>
</evidence>
<comment type="similarity">
    <text evidence="1 8">Belongs to the cytidylate kinase family. Type 1 subfamily.</text>
</comment>
<dbReference type="GO" id="GO:0015949">
    <property type="term" value="P:nucleobase-containing small molecule interconversion"/>
    <property type="evidence" value="ECO:0007669"/>
    <property type="project" value="TreeGrafter"/>
</dbReference>